<dbReference type="Pfam" id="PF13456">
    <property type="entry name" value="RVT_3"/>
    <property type="match status" value="1"/>
</dbReference>
<dbReference type="EMBL" id="ASHM01016235">
    <property type="protein sequence ID" value="PNX98057.1"/>
    <property type="molecule type" value="Genomic_DNA"/>
</dbReference>
<name>A0A2K3N4U8_TRIPR</name>
<evidence type="ECO:0000313" key="3">
    <source>
        <dbReference type="Proteomes" id="UP000236291"/>
    </source>
</evidence>
<dbReference type="Proteomes" id="UP000236291">
    <property type="component" value="Unassembled WGS sequence"/>
</dbReference>
<protein>
    <recommendedName>
        <fullName evidence="1">RNase H type-1 domain-containing protein</fullName>
    </recommendedName>
</protein>
<evidence type="ECO:0000313" key="2">
    <source>
        <dbReference type="EMBL" id="PNX98057.1"/>
    </source>
</evidence>
<dbReference type="GO" id="GO:0004523">
    <property type="term" value="F:RNA-DNA hybrid ribonuclease activity"/>
    <property type="evidence" value="ECO:0007669"/>
    <property type="project" value="InterPro"/>
</dbReference>
<sequence length="146" mass="16640">MFTTMYYKAHETKIKIHRLLEELDPRDPFHRRVPLTECSDIYESISADAASGANELKRPPTHTKVVEYCANDAKYKANLCEHKFHGGGVVMMSACFRDHDGNFVADFTQRQQVTLSTVEGEAWALLQAIKKANLRDLDMVQFESDS</sequence>
<comment type="caution">
    <text evidence="2">The sequence shown here is derived from an EMBL/GenBank/DDBJ whole genome shotgun (WGS) entry which is preliminary data.</text>
</comment>
<evidence type="ECO:0000259" key="1">
    <source>
        <dbReference type="Pfam" id="PF13456"/>
    </source>
</evidence>
<feature type="domain" description="RNase H type-1" evidence="1">
    <location>
        <begin position="94"/>
        <end position="146"/>
    </location>
</feature>
<accession>A0A2K3N4U8</accession>
<proteinExistence type="predicted"/>
<gene>
    <name evidence="2" type="ORF">L195_g021297</name>
</gene>
<organism evidence="2 3">
    <name type="scientific">Trifolium pratense</name>
    <name type="common">Red clover</name>
    <dbReference type="NCBI Taxonomy" id="57577"/>
    <lineage>
        <taxon>Eukaryota</taxon>
        <taxon>Viridiplantae</taxon>
        <taxon>Streptophyta</taxon>
        <taxon>Embryophyta</taxon>
        <taxon>Tracheophyta</taxon>
        <taxon>Spermatophyta</taxon>
        <taxon>Magnoliopsida</taxon>
        <taxon>eudicotyledons</taxon>
        <taxon>Gunneridae</taxon>
        <taxon>Pentapetalae</taxon>
        <taxon>rosids</taxon>
        <taxon>fabids</taxon>
        <taxon>Fabales</taxon>
        <taxon>Fabaceae</taxon>
        <taxon>Papilionoideae</taxon>
        <taxon>50 kb inversion clade</taxon>
        <taxon>NPAAA clade</taxon>
        <taxon>Hologalegina</taxon>
        <taxon>IRL clade</taxon>
        <taxon>Trifolieae</taxon>
        <taxon>Trifolium</taxon>
    </lineage>
</organism>
<dbReference type="GO" id="GO:0003676">
    <property type="term" value="F:nucleic acid binding"/>
    <property type="evidence" value="ECO:0007669"/>
    <property type="project" value="InterPro"/>
</dbReference>
<dbReference type="InterPro" id="IPR002156">
    <property type="entry name" value="RNaseH_domain"/>
</dbReference>
<dbReference type="AlphaFoldDB" id="A0A2K3N4U8"/>
<reference evidence="2 3" key="1">
    <citation type="journal article" date="2014" name="Am. J. Bot.">
        <title>Genome assembly and annotation for red clover (Trifolium pratense; Fabaceae).</title>
        <authorList>
            <person name="Istvanek J."/>
            <person name="Jaros M."/>
            <person name="Krenek A."/>
            <person name="Repkova J."/>
        </authorList>
    </citation>
    <scope>NUCLEOTIDE SEQUENCE [LARGE SCALE GENOMIC DNA]</scope>
    <source>
        <strain evidence="3">cv. Tatra</strain>
        <tissue evidence="2">Young leaves</tissue>
    </source>
</reference>
<reference evidence="2 3" key="2">
    <citation type="journal article" date="2017" name="Front. Plant Sci.">
        <title>Gene Classification and Mining of Molecular Markers Useful in Red Clover (Trifolium pratense) Breeding.</title>
        <authorList>
            <person name="Istvanek J."/>
            <person name="Dluhosova J."/>
            <person name="Dluhos P."/>
            <person name="Patkova L."/>
            <person name="Nedelnik J."/>
            <person name="Repkova J."/>
        </authorList>
    </citation>
    <scope>NUCLEOTIDE SEQUENCE [LARGE SCALE GENOMIC DNA]</scope>
    <source>
        <strain evidence="3">cv. Tatra</strain>
        <tissue evidence="2">Young leaves</tissue>
    </source>
</reference>